<dbReference type="GO" id="GO:0008237">
    <property type="term" value="F:metallopeptidase activity"/>
    <property type="evidence" value="ECO:0007669"/>
    <property type="project" value="UniProtKB-KW"/>
</dbReference>
<evidence type="ECO:0000256" key="7">
    <source>
        <dbReference type="ARBA" id="ARBA00022833"/>
    </source>
</evidence>
<evidence type="ECO:0000256" key="1">
    <source>
        <dbReference type="ARBA" id="ARBA00001947"/>
    </source>
</evidence>
<evidence type="ECO:0000256" key="2">
    <source>
        <dbReference type="ARBA" id="ARBA00004776"/>
    </source>
</evidence>
<dbReference type="GO" id="GO:0046872">
    <property type="term" value="F:metal ion binding"/>
    <property type="evidence" value="ECO:0007669"/>
    <property type="project" value="UniProtKB-KW"/>
</dbReference>
<keyword evidence="9" id="KW-0961">Cell wall biogenesis/degradation</keyword>
<evidence type="ECO:0000256" key="11">
    <source>
        <dbReference type="ARBA" id="ARBA00093666"/>
    </source>
</evidence>
<dbReference type="GO" id="GO:0071555">
    <property type="term" value="P:cell wall organization"/>
    <property type="evidence" value="ECO:0007669"/>
    <property type="project" value="UniProtKB-KW"/>
</dbReference>
<dbReference type="SUPFAM" id="SSF55166">
    <property type="entry name" value="Hedgehog/DD-peptidase"/>
    <property type="match status" value="1"/>
</dbReference>
<feature type="region of interest" description="Disordered" evidence="12">
    <location>
        <begin position="487"/>
        <end position="507"/>
    </location>
</feature>
<keyword evidence="14" id="KW-1185">Reference proteome</keyword>
<dbReference type="EMBL" id="PDVP01000004">
    <property type="protein sequence ID" value="PHP67249.1"/>
    <property type="molecule type" value="Genomic_DNA"/>
</dbReference>
<dbReference type="Gene3D" id="3.30.1380.10">
    <property type="match status" value="1"/>
</dbReference>
<keyword evidence="7" id="KW-0862">Zinc</keyword>
<feature type="region of interest" description="Disordered" evidence="12">
    <location>
        <begin position="224"/>
        <end position="295"/>
    </location>
</feature>
<dbReference type="PANTHER" id="PTHR37425:SF1">
    <property type="entry name" value="OUTER MEMBRANE PROTEIN"/>
    <property type="match status" value="1"/>
</dbReference>
<organism evidence="13 14">
    <name type="scientific">Zhengella mangrovi</name>
    <dbReference type="NCBI Taxonomy" id="1982044"/>
    <lineage>
        <taxon>Bacteria</taxon>
        <taxon>Pseudomonadati</taxon>
        <taxon>Pseudomonadota</taxon>
        <taxon>Alphaproteobacteria</taxon>
        <taxon>Hyphomicrobiales</taxon>
        <taxon>Notoacmeibacteraceae</taxon>
        <taxon>Zhengella</taxon>
    </lineage>
</organism>
<dbReference type="PANTHER" id="PTHR37425">
    <property type="match status" value="1"/>
</dbReference>
<protein>
    <recommendedName>
        <fullName evidence="11">Murein endopeptidase K</fullName>
    </recommendedName>
</protein>
<dbReference type="Proteomes" id="UP000221168">
    <property type="component" value="Unassembled WGS sequence"/>
</dbReference>
<keyword evidence="5" id="KW-0732">Signal</keyword>
<evidence type="ECO:0000256" key="4">
    <source>
        <dbReference type="ARBA" id="ARBA00022723"/>
    </source>
</evidence>
<evidence type="ECO:0000313" key="13">
    <source>
        <dbReference type="EMBL" id="PHP67249.1"/>
    </source>
</evidence>
<evidence type="ECO:0000256" key="6">
    <source>
        <dbReference type="ARBA" id="ARBA00022801"/>
    </source>
</evidence>
<comment type="pathway">
    <text evidence="2">Cell wall biogenesis; cell wall polysaccharide biosynthesis.</text>
</comment>
<keyword evidence="4" id="KW-0479">Metal-binding</keyword>
<dbReference type="Pfam" id="PF05951">
    <property type="entry name" value="Peptidase_M15_2"/>
    <property type="match status" value="1"/>
</dbReference>
<keyword evidence="6" id="KW-0378">Hydrolase</keyword>
<dbReference type="InterPro" id="IPR009045">
    <property type="entry name" value="Zn_M74/Hedgehog-like"/>
</dbReference>
<feature type="region of interest" description="Disordered" evidence="12">
    <location>
        <begin position="447"/>
        <end position="475"/>
    </location>
</feature>
<dbReference type="InterPro" id="IPR010275">
    <property type="entry name" value="MepK"/>
</dbReference>
<dbReference type="GO" id="GO:0006508">
    <property type="term" value="P:proteolysis"/>
    <property type="evidence" value="ECO:0007669"/>
    <property type="project" value="UniProtKB-KW"/>
</dbReference>
<sequence length="579" mass="61999">MTASAARFLQVVLAGLLIGVALLVASTAARAETRSLKLYYMHTGEKAEIVFKKNGHYVKSGLQKLNHFLRDFRRNEPTKMDPRLFDLVWAVYKKVGASNYIHVVSGYRSPATNSMLRRTRGGQAKKSQHMYGRAMDFFIPGVKLSKLRAVAMKMQVGGVGYYPRSGSPFVHLDVARVRAWPRMSRKELVRLFPDGKTLHLPADGKPLKGYQQALASYKKRKGKPIIVDDTGSSSGGGTSLLASLFGGDDTRRTQQNPRAPRRVAAAPAAAPTTAPRPAEAPAAAPEPAPAEPERPVATPETILAALPRTSVPIPRFADRPDVQGEPVDVAVNRVEDDIQAEMDADVPIPSRRPDDAPSTDAVRSLLAAADSDAADSDAGGMITAVAPTARPRNDSEAVLASLGRNDRLAPSAQASALAVPMPSTRPGSSGVAEDRPEVTMAALPTPTFRESAGGKGGRVTASPRTEASKARSPQERLAAVLGGVRTTRKEGRATAEMAKPDPRPVVRPIQPDDARWALAAAASVQPLQARDARVGETLRAKPQEVIAVGFSPDLGQQNHNRFTGKAVSFLSVVRFRDTN</sequence>
<reference evidence="13 14" key="1">
    <citation type="submission" date="2017-10" db="EMBL/GenBank/DDBJ databases">
        <title>Sedimentibacterium mangrovi gen. nov., sp. nov., a novel member of family Phyllobacteriacea isolated from mangrove sediment.</title>
        <authorList>
            <person name="Liao H."/>
            <person name="Tian Y."/>
        </authorList>
    </citation>
    <scope>NUCLEOTIDE SEQUENCE [LARGE SCALE GENOMIC DNA]</scope>
    <source>
        <strain evidence="13 14">X9-2-2</strain>
    </source>
</reference>
<evidence type="ECO:0000256" key="12">
    <source>
        <dbReference type="SAM" id="MobiDB-lite"/>
    </source>
</evidence>
<evidence type="ECO:0000256" key="10">
    <source>
        <dbReference type="ARBA" id="ARBA00093448"/>
    </source>
</evidence>
<gene>
    <name evidence="13" type="ORF">CSC94_09400</name>
</gene>
<accession>A0A2G1QP43</accession>
<dbReference type="AlphaFoldDB" id="A0A2G1QP43"/>
<evidence type="ECO:0000313" key="14">
    <source>
        <dbReference type="Proteomes" id="UP000221168"/>
    </source>
</evidence>
<proteinExistence type="inferred from homology"/>
<comment type="caution">
    <text evidence="13">The sequence shown here is derived from an EMBL/GenBank/DDBJ whole genome shotgun (WGS) entry which is preliminary data.</text>
</comment>
<evidence type="ECO:0000256" key="3">
    <source>
        <dbReference type="ARBA" id="ARBA00022670"/>
    </source>
</evidence>
<keyword evidence="3" id="KW-0645">Protease</keyword>
<keyword evidence="8" id="KW-0482">Metalloprotease</keyword>
<dbReference type="RefSeq" id="WP_099306076.1">
    <property type="nucleotide sequence ID" value="NZ_PDVP01000004.1"/>
</dbReference>
<dbReference type="OrthoDB" id="9782994at2"/>
<comment type="cofactor">
    <cofactor evidence="1">
        <name>Zn(2+)</name>
        <dbReference type="ChEBI" id="CHEBI:29105"/>
    </cofactor>
</comment>
<evidence type="ECO:0000256" key="9">
    <source>
        <dbReference type="ARBA" id="ARBA00023316"/>
    </source>
</evidence>
<feature type="compositionally biased region" description="Low complexity" evidence="12">
    <location>
        <begin position="262"/>
        <end position="283"/>
    </location>
</feature>
<feature type="region of interest" description="Disordered" evidence="12">
    <location>
        <begin position="412"/>
        <end position="434"/>
    </location>
</feature>
<dbReference type="CDD" id="cd14844">
    <property type="entry name" value="Zn-DD-carboxypeptidase_like"/>
    <property type="match status" value="1"/>
</dbReference>
<comment type="similarity">
    <text evidence="10">Belongs to the peptidase M15 family.</text>
</comment>
<evidence type="ECO:0000256" key="5">
    <source>
        <dbReference type="ARBA" id="ARBA00022729"/>
    </source>
</evidence>
<name>A0A2G1QP43_9HYPH</name>
<evidence type="ECO:0000256" key="8">
    <source>
        <dbReference type="ARBA" id="ARBA00023049"/>
    </source>
</evidence>